<organism evidence="2 3">
    <name type="scientific">Saccharolobus caldissimus</name>
    <dbReference type="NCBI Taxonomy" id="1702097"/>
    <lineage>
        <taxon>Archaea</taxon>
        <taxon>Thermoproteota</taxon>
        <taxon>Thermoprotei</taxon>
        <taxon>Sulfolobales</taxon>
        <taxon>Sulfolobaceae</taxon>
        <taxon>Saccharolobus</taxon>
    </lineage>
</organism>
<keyword evidence="1" id="KW-0472">Membrane</keyword>
<keyword evidence="1" id="KW-1133">Transmembrane helix</keyword>
<dbReference type="RefSeq" id="WP_229569681.1">
    <property type="nucleotide sequence ID" value="NZ_AP025226.1"/>
</dbReference>
<dbReference type="EMBL" id="AP025226">
    <property type="protein sequence ID" value="BDB99364.1"/>
    <property type="molecule type" value="Genomic_DNA"/>
</dbReference>
<evidence type="ECO:0000313" key="2">
    <source>
        <dbReference type="EMBL" id="BDB99364.1"/>
    </source>
</evidence>
<keyword evidence="3" id="KW-1185">Reference proteome</keyword>
<dbReference type="KEGG" id="scas:SACC_23810"/>
<feature type="transmembrane region" description="Helical" evidence="1">
    <location>
        <begin position="12"/>
        <end position="34"/>
    </location>
</feature>
<gene>
    <name evidence="2" type="ORF">SACC_23810</name>
</gene>
<dbReference type="AlphaFoldDB" id="A0AAQ4CU83"/>
<sequence>MERRNRRALENALVTVLLILVAIAAVSLISYYFFGILRHSMVTSGVSVNNIQMVGGIITGDIINQGASNITSINIQIHVPDNSTPIVSYTNSTISIPPGKTFAFTIAVPKAIEGNEYVVIVTVKYINGQEYSTSIEVTDE</sequence>
<keyword evidence="1" id="KW-0812">Transmembrane</keyword>
<evidence type="ECO:0000256" key="1">
    <source>
        <dbReference type="SAM" id="Phobius"/>
    </source>
</evidence>
<dbReference type="Proteomes" id="UP001319921">
    <property type="component" value="Chromosome"/>
</dbReference>
<evidence type="ECO:0000313" key="3">
    <source>
        <dbReference type="Proteomes" id="UP001319921"/>
    </source>
</evidence>
<proteinExistence type="predicted"/>
<reference evidence="2 3" key="1">
    <citation type="journal article" date="2022" name="Microbiol. Resour. Announc.">
        <title>Complete Genome Sequence of the Hyperthermophilic and Acidophilic Archaeon Saccharolobus caldissimus Strain HS-3T.</title>
        <authorList>
            <person name="Sakai H.D."/>
            <person name="Kurosawa N."/>
        </authorList>
    </citation>
    <scope>NUCLEOTIDE SEQUENCE [LARGE SCALE GENOMIC DNA]</scope>
    <source>
        <strain evidence="2 3">JCM32116</strain>
    </source>
</reference>
<name>A0AAQ4CU83_9CREN</name>
<dbReference type="GeneID" id="68867104"/>
<accession>A0AAQ4CU83</accession>
<protein>
    <submittedName>
        <fullName evidence="2">Uncharacterized protein</fullName>
    </submittedName>
</protein>